<dbReference type="Proteomes" id="UP000824469">
    <property type="component" value="Unassembled WGS sequence"/>
</dbReference>
<comment type="caution">
    <text evidence="1">The sequence shown here is derived from an EMBL/GenBank/DDBJ whole genome shotgun (WGS) entry which is preliminary data.</text>
</comment>
<protein>
    <submittedName>
        <fullName evidence="1">Uncharacterized protein</fullName>
    </submittedName>
</protein>
<gene>
    <name evidence="1" type="ORF">KI387_006935</name>
</gene>
<keyword evidence="2" id="KW-1185">Reference proteome</keyword>
<dbReference type="AlphaFoldDB" id="A0AA38GNM4"/>
<organism evidence="1 2">
    <name type="scientific">Taxus chinensis</name>
    <name type="common">Chinese yew</name>
    <name type="synonym">Taxus wallichiana var. chinensis</name>
    <dbReference type="NCBI Taxonomy" id="29808"/>
    <lineage>
        <taxon>Eukaryota</taxon>
        <taxon>Viridiplantae</taxon>
        <taxon>Streptophyta</taxon>
        <taxon>Embryophyta</taxon>
        <taxon>Tracheophyta</taxon>
        <taxon>Spermatophyta</taxon>
        <taxon>Pinopsida</taxon>
        <taxon>Pinidae</taxon>
        <taxon>Conifers II</taxon>
        <taxon>Cupressales</taxon>
        <taxon>Taxaceae</taxon>
        <taxon>Taxus</taxon>
    </lineage>
</organism>
<proteinExistence type="predicted"/>
<evidence type="ECO:0000313" key="2">
    <source>
        <dbReference type="Proteomes" id="UP000824469"/>
    </source>
</evidence>
<accession>A0AA38GNM4</accession>
<feature type="non-terminal residue" evidence="1">
    <location>
        <position position="1"/>
    </location>
</feature>
<evidence type="ECO:0000313" key="1">
    <source>
        <dbReference type="EMBL" id="KAH9326757.1"/>
    </source>
</evidence>
<reference evidence="1 2" key="1">
    <citation type="journal article" date="2021" name="Nat. Plants">
        <title>The Taxus genome provides insights into paclitaxel biosynthesis.</title>
        <authorList>
            <person name="Xiong X."/>
            <person name="Gou J."/>
            <person name="Liao Q."/>
            <person name="Li Y."/>
            <person name="Zhou Q."/>
            <person name="Bi G."/>
            <person name="Li C."/>
            <person name="Du R."/>
            <person name="Wang X."/>
            <person name="Sun T."/>
            <person name="Guo L."/>
            <person name="Liang H."/>
            <person name="Lu P."/>
            <person name="Wu Y."/>
            <person name="Zhang Z."/>
            <person name="Ro D.K."/>
            <person name="Shang Y."/>
            <person name="Huang S."/>
            <person name="Yan J."/>
        </authorList>
    </citation>
    <scope>NUCLEOTIDE SEQUENCE [LARGE SCALE GENOMIC DNA]</scope>
    <source>
        <strain evidence="1">Ta-2019</strain>
    </source>
</reference>
<sequence>VIFTSLGGGRFAYGVVITATVVSIEMDLGNEGTKGGGISIINLGPVGRGERPEKMLAMAEEL</sequence>
<name>A0AA38GNM4_TAXCH</name>
<feature type="non-terminal residue" evidence="1">
    <location>
        <position position="62"/>
    </location>
</feature>
<dbReference type="EMBL" id="JAHRHJ020000002">
    <property type="protein sequence ID" value="KAH9326757.1"/>
    <property type="molecule type" value="Genomic_DNA"/>
</dbReference>